<dbReference type="PANTHER" id="PTHR13238:SF0">
    <property type="entry name" value="CILIA- AND FLAGELLA-ASSOCIATED PROTEIN 298"/>
    <property type="match status" value="1"/>
</dbReference>
<dbReference type="OrthoDB" id="276065at2759"/>
<dbReference type="EMBL" id="AUPL01000149">
    <property type="protein sequence ID" value="ESL12089.1"/>
    <property type="molecule type" value="Genomic_DNA"/>
</dbReference>
<dbReference type="GO" id="GO:0003352">
    <property type="term" value="P:regulation of cilium movement"/>
    <property type="evidence" value="ECO:0007669"/>
    <property type="project" value="InterPro"/>
</dbReference>
<evidence type="ECO:0000313" key="2">
    <source>
        <dbReference type="EMBL" id="ESL12089.1"/>
    </source>
</evidence>
<comment type="caution">
    <text evidence="2">The sequence shown here is derived from an EMBL/GenBank/DDBJ whole genome shotgun (WGS) entry which is preliminary data.</text>
</comment>
<sequence length="265" mass="29708">MVLIECKRLPKDEYSKDYDVFLVSFPGTTNVGEVTDVLQRMRNTRVRIKWMIAAAKQLAKDSCAEEQQHHLLGPVADAERYMSLECAERRLTCTQEELDALVNAFKGGAMILFPAECSGTDAVRRLTRLLDDDSTTDADRSKAHRLLSIIDDGATTEDILQGVATMWWSGKQLDRAADLAKYVGKNEKTKITVKLTAKDAPAPPREPVVDAKAQSELMAYYFRKQEETKKMIEDEDLTYGNSAWANPQGLKSQLHGFDSVKFKPG</sequence>
<name>A0A061JB29_TRYRA</name>
<dbReference type="InterPro" id="IPR021298">
    <property type="entry name" value="CFAP298"/>
</dbReference>
<protein>
    <submittedName>
        <fullName evidence="2">Uncharacterized protein</fullName>
    </submittedName>
</protein>
<evidence type="ECO:0000313" key="3">
    <source>
        <dbReference type="Proteomes" id="UP000031737"/>
    </source>
</evidence>
<reference evidence="2 3" key="1">
    <citation type="submission" date="2013-07" db="EMBL/GenBank/DDBJ databases">
        <authorList>
            <person name="Stoco P.H."/>
            <person name="Wagner G."/>
            <person name="Gerber A."/>
            <person name="Zaha A."/>
            <person name="Thompson C."/>
            <person name="Bartholomeu D.C."/>
            <person name="Luckemeyer D.D."/>
            <person name="Bahia D."/>
            <person name="Loreto E."/>
            <person name="Prestes E.B."/>
            <person name="Lima F.M."/>
            <person name="Rodrigues-Luiz G."/>
            <person name="Vallejo G.A."/>
            <person name="Filho J.F."/>
            <person name="Monteiro K.M."/>
            <person name="Tyler K.M."/>
            <person name="de Almeida L.G."/>
            <person name="Ortiz M.F."/>
            <person name="Siervo M.A."/>
            <person name="de Moraes M.H."/>
            <person name="Cunha O.L."/>
            <person name="Mendonca-Neto R."/>
            <person name="Silva R."/>
            <person name="Teixeira S.M."/>
            <person name="Murta S.M."/>
            <person name="Sincero T.C."/>
            <person name="Mendes T.A."/>
            <person name="Urmenyi T.P."/>
            <person name="Silva V.G."/>
            <person name="da Rocha W.D."/>
            <person name="Andersson B."/>
            <person name="Romanha A.J."/>
            <person name="Steindel M."/>
            <person name="de Vasconcelos A.T."/>
            <person name="Grisard E.C."/>
        </authorList>
    </citation>
    <scope>NUCLEOTIDE SEQUENCE [LARGE SCALE GENOMIC DNA]</scope>
    <source>
        <strain evidence="2 3">SC58</strain>
    </source>
</reference>
<gene>
    <name evidence="2" type="ORF">TRSC58_00149</name>
</gene>
<dbReference type="Proteomes" id="UP000031737">
    <property type="component" value="Unassembled WGS sequence"/>
</dbReference>
<keyword evidence="3" id="KW-1185">Reference proteome</keyword>
<dbReference type="Pfam" id="PF11069">
    <property type="entry name" value="CFAP298"/>
    <property type="match status" value="1"/>
</dbReference>
<dbReference type="AlphaFoldDB" id="A0A061JB29"/>
<organism evidence="2 3">
    <name type="scientific">Trypanosoma rangeli SC58</name>
    <dbReference type="NCBI Taxonomy" id="429131"/>
    <lineage>
        <taxon>Eukaryota</taxon>
        <taxon>Discoba</taxon>
        <taxon>Euglenozoa</taxon>
        <taxon>Kinetoplastea</taxon>
        <taxon>Metakinetoplastina</taxon>
        <taxon>Trypanosomatida</taxon>
        <taxon>Trypanosomatidae</taxon>
        <taxon>Trypanosoma</taxon>
        <taxon>Herpetosoma</taxon>
    </lineage>
</organism>
<comment type="similarity">
    <text evidence="1">Belongs to the CFAP298 family.</text>
</comment>
<dbReference type="PANTHER" id="PTHR13238">
    <property type="entry name" value="PROTEIN C21ORF59"/>
    <property type="match status" value="1"/>
</dbReference>
<proteinExistence type="inferred from homology"/>
<evidence type="ECO:0000256" key="1">
    <source>
        <dbReference type="ARBA" id="ARBA00009619"/>
    </source>
</evidence>
<dbReference type="VEuPathDB" id="TriTrypDB:TRSC58_00149"/>
<accession>A0A061JB29</accession>